<keyword evidence="10" id="KW-1185">Reference proteome</keyword>
<comment type="subcellular location">
    <subcellularLocation>
        <location evidence="1">Cell membrane</location>
        <topology evidence="1">Multi-pass membrane protein</topology>
    </subcellularLocation>
</comment>
<evidence type="ECO:0000256" key="6">
    <source>
        <dbReference type="SAM" id="MobiDB-lite"/>
    </source>
</evidence>
<dbReference type="RefSeq" id="WP_079705027.1">
    <property type="nucleotide sequence ID" value="NZ_FUZO01000001.1"/>
</dbReference>
<feature type="transmembrane region" description="Helical" evidence="7">
    <location>
        <begin position="237"/>
        <end position="256"/>
    </location>
</feature>
<keyword evidence="2" id="KW-1003">Cell membrane</keyword>
<dbReference type="Gene3D" id="1.20.1640.10">
    <property type="entry name" value="Multidrug efflux transporter AcrB transmembrane domain"/>
    <property type="match status" value="2"/>
</dbReference>
<keyword evidence="4 7" id="KW-1133">Transmembrane helix</keyword>
<dbReference type="SUPFAM" id="SSF82866">
    <property type="entry name" value="Multidrug efflux transporter AcrB transmembrane domain"/>
    <property type="match status" value="2"/>
</dbReference>
<evidence type="ECO:0000313" key="10">
    <source>
        <dbReference type="Proteomes" id="UP000190827"/>
    </source>
</evidence>
<feature type="region of interest" description="Disordered" evidence="6">
    <location>
        <begin position="344"/>
        <end position="388"/>
    </location>
</feature>
<feature type="transmembrane region" description="Helical" evidence="7">
    <location>
        <begin position="211"/>
        <end position="231"/>
    </location>
</feature>
<proteinExistence type="predicted"/>
<feature type="transmembrane region" description="Helical" evidence="7">
    <location>
        <begin position="579"/>
        <end position="599"/>
    </location>
</feature>
<dbReference type="InterPro" id="IPR050545">
    <property type="entry name" value="Mycobact_MmpL"/>
</dbReference>
<feature type="transmembrane region" description="Helical" evidence="7">
    <location>
        <begin position="184"/>
        <end position="204"/>
    </location>
</feature>
<feature type="transmembrane region" description="Helical" evidence="7">
    <location>
        <begin position="689"/>
        <end position="711"/>
    </location>
</feature>
<keyword evidence="3 7" id="KW-0812">Transmembrane</keyword>
<evidence type="ECO:0000256" key="4">
    <source>
        <dbReference type="ARBA" id="ARBA00022989"/>
    </source>
</evidence>
<evidence type="ECO:0000313" key="9">
    <source>
        <dbReference type="EMBL" id="SKC45183.1"/>
    </source>
</evidence>
<dbReference type="PROSITE" id="PS50156">
    <property type="entry name" value="SSD"/>
    <property type="match status" value="1"/>
</dbReference>
<name>A0ABY1LIK0_9MICO</name>
<dbReference type="InterPro" id="IPR004869">
    <property type="entry name" value="MMPL_dom"/>
</dbReference>
<feature type="transmembrane region" description="Helical" evidence="7">
    <location>
        <begin position="723"/>
        <end position="748"/>
    </location>
</feature>
<evidence type="ECO:0000256" key="7">
    <source>
        <dbReference type="SAM" id="Phobius"/>
    </source>
</evidence>
<evidence type="ECO:0000256" key="5">
    <source>
        <dbReference type="ARBA" id="ARBA00023136"/>
    </source>
</evidence>
<feature type="transmembrane region" description="Helical" evidence="7">
    <location>
        <begin position="611"/>
        <end position="632"/>
    </location>
</feature>
<dbReference type="PANTHER" id="PTHR33406">
    <property type="entry name" value="MEMBRANE PROTEIN MJ1562-RELATED"/>
    <property type="match status" value="1"/>
</dbReference>
<organism evidence="9 10">
    <name type="scientific">Plantibacter cousiniae</name>
    <name type="common">nom. nud.</name>
    <dbReference type="NCBI Taxonomy" id="199709"/>
    <lineage>
        <taxon>Bacteria</taxon>
        <taxon>Bacillati</taxon>
        <taxon>Actinomycetota</taxon>
        <taxon>Actinomycetes</taxon>
        <taxon>Micrococcales</taxon>
        <taxon>Microbacteriaceae</taxon>
        <taxon>Plantibacter</taxon>
    </lineage>
</organism>
<dbReference type="Proteomes" id="UP000190827">
    <property type="component" value="Unassembled WGS sequence"/>
</dbReference>
<evidence type="ECO:0000256" key="1">
    <source>
        <dbReference type="ARBA" id="ARBA00004651"/>
    </source>
</evidence>
<reference evidence="9 10" key="1">
    <citation type="submission" date="2017-02" db="EMBL/GenBank/DDBJ databases">
        <authorList>
            <person name="Varghese N."/>
            <person name="Submissions S."/>
        </authorList>
    </citation>
    <scope>NUCLEOTIDE SEQUENCE [LARGE SCALE GENOMIC DNA]</scope>
    <source>
        <strain evidence="9 10">VKM Ac-1787</strain>
    </source>
</reference>
<evidence type="ECO:0000256" key="3">
    <source>
        <dbReference type="ARBA" id="ARBA00022692"/>
    </source>
</evidence>
<evidence type="ECO:0000259" key="8">
    <source>
        <dbReference type="PROSITE" id="PS50156"/>
    </source>
</evidence>
<comment type="caution">
    <text evidence="9">The sequence shown here is derived from an EMBL/GenBank/DDBJ whole genome shotgun (WGS) entry which is preliminary data.</text>
</comment>
<sequence>MSSLLYTLGRWAFGARKLVLILWIAVLALAGGGALLFNQGTDNAFSIPGTESQEALDSLDHTFPQVAGASAQIIVVAPKGDTVEDAGVRSAIDDAVTALGDIGQVEQAVSPFDENVTGAVSEDQRAALISIQFDGAQTDITAATISDVEDAEASLAKALPAGAESSLGGQLFSNSLPTLSVIELVGVVVALVVLILTFGSFLAAGMPLITALLGVGISMALIFVATVFGPISSTTPMLALMLGLAVGIDYALFIISRHQDGLRSGLDPAESAARATATAGSAVIFAGLTVIIALLGLAVANIPFLTTMGVAAAVGVAIAVVISLTLIPAMLGFAGERLRPKAKRARKRAAARGAAEPVDGPQDSAPEPHNAAPEHRTAAAQHHTAAPEHNTAVPEHNTAVPGPVEGHPNRFFLGWVRGVTRLPIVTIVAVVAVLGALAIPALSLRLALPDAGSLPEGDGARTTYDLVSEHFGEGFNGPLIVTGGIVGSTDPLGLMADLKQEIEGLEGVAAVPLATPNATADTGIIQVIPSGSPDSQATKDLVAEIRGLHQYFQDEYDVDLQVTGFTAIGIDISDRLGGALLPFGLIVVGLSLVLLTMVFRSIWVPIKATLGYLLSVAASFGVVALVFEHGVFAEALHVARTGPVISFMPIILMGVLFGLAMDYEVFLVSRMREDFVHSGLARRSVETGFLGSAKVVTAAAVIMFAVFAAFVPEGDTNIKPIALGLAVGVFVDAFIVRMTLVPAVLALLGDHAWYLPKWLDRILPSFDVEGEGLQRELELREWRNGDEVAIAAAGVTLAGADGPLYEDVDTTVAVGGVLAVQGARPVSVTALLLTLAGRLEPDHGRLKVAGLVLPVRAGAVRSRVAYVRLDHGEPVGTLASALAERPAVIVLDGVDTVPDDDTRRGLYEHLLTATRAAERSRRPLTIVVGTADASSLADVLPTTAPEVLDLDRAATSSTPTAIAESKVDA</sequence>
<dbReference type="InterPro" id="IPR000731">
    <property type="entry name" value="SSD"/>
</dbReference>
<feature type="transmembrane region" description="Helical" evidence="7">
    <location>
        <begin position="310"/>
        <end position="334"/>
    </location>
</feature>
<feature type="transmembrane region" description="Helical" evidence="7">
    <location>
        <begin position="422"/>
        <end position="444"/>
    </location>
</feature>
<feature type="transmembrane region" description="Helical" evidence="7">
    <location>
        <begin position="644"/>
        <end position="668"/>
    </location>
</feature>
<feature type="domain" description="SSD" evidence="8">
    <location>
        <begin position="182"/>
        <end position="333"/>
    </location>
</feature>
<feature type="transmembrane region" description="Helical" evidence="7">
    <location>
        <begin position="277"/>
        <end position="304"/>
    </location>
</feature>
<protein>
    <submittedName>
        <fullName evidence="9">Drug exporter of the RND superfamily</fullName>
    </submittedName>
</protein>
<accession>A0ABY1LIK0</accession>
<evidence type="ECO:0000256" key="2">
    <source>
        <dbReference type="ARBA" id="ARBA00022475"/>
    </source>
</evidence>
<gene>
    <name evidence="9" type="ORF">SAMN06295973_1063</name>
</gene>
<dbReference type="Pfam" id="PF03176">
    <property type="entry name" value="MMPL"/>
    <property type="match status" value="2"/>
</dbReference>
<dbReference type="PANTHER" id="PTHR33406:SF13">
    <property type="entry name" value="MEMBRANE PROTEIN YDFJ"/>
    <property type="match status" value="1"/>
</dbReference>
<dbReference type="EMBL" id="FUZO01000001">
    <property type="protein sequence ID" value="SKC45183.1"/>
    <property type="molecule type" value="Genomic_DNA"/>
</dbReference>
<keyword evidence="5 7" id="KW-0472">Membrane</keyword>